<sequence length="71" mass="8270">MSSTGSYEDLYKTDMRCALCNRLLALKCSDCEQRKQLNMPDQRLCTCAHDPETGTFHHTHCMEKDKKEDEQ</sequence>
<dbReference type="Proteomes" id="UP000007062">
    <property type="component" value="Chromosome X"/>
</dbReference>
<accession>A0A903XXP0</accession>
<evidence type="ECO:0000313" key="1">
    <source>
        <dbReference type="EnsemblMetazoa" id="AGAP029884-PA"/>
    </source>
</evidence>
<name>A0A903XXP0_ANOGA</name>
<proteinExistence type="predicted"/>
<reference evidence="1 2" key="2">
    <citation type="journal article" date="2004" name="Trends Parasitol.">
        <title>The Anopheles gambiae genome: an update.</title>
        <authorList>
            <person name="Mongin E."/>
            <person name="Louis C."/>
            <person name="Holt R.A."/>
            <person name="Birney E."/>
            <person name="Collins F.H."/>
        </authorList>
    </citation>
    <scope>NUCLEOTIDE SEQUENCE [LARGE SCALE GENOMIC DNA]</scope>
    <source>
        <strain evidence="1 2">PEST</strain>
    </source>
</reference>
<organism evidence="1 2">
    <name type="scientific">Anopheles gambiae</name>
    <name type="common">African malaria mosquito</name>
    <dbReference type="NCBI Taxonomy" id="7165"/>
    <lineage>
        <taxon>Eukaryota</taxon>
        <taxon>Metazoa</taxon>
        <taxon>Ecdysozoa</taxon>
        <taxon>Arthropoda</taxon>
        <taxon>Hexapoda</taxon>
        <taxon>Insecta</taxon>
        <taxon>Pterygota</taxon>
        <taxon>Neoptera</taxon>
        <taxon>Endopterygota</taxon>
        <taxon>Diptera</taxon>
        <taxon>Nematocera</taxon>
        <taxon>Culicoidea</taxon>
        <taxon>Culicidae</taxon>
        <taxon>Anophelinae</taxon>
        <taxon>Anopheles</taxon>
    </lineage>
</organism>
<dbReference type="EMBL" id="AAAB01008963">
    <property type="status" value="NOT_ANNOTATED_CDS"/>
    <property type="molecule type" value="Genomic_DNA"/>
</dbReference>
<dbReference type="AlphaFoldDB" id="A0A903XXP0"/>
<reference evidence="1 2" key="1">
    <citation type="journal article" date="2002" name="Science">
        <title>The genome sequence of the malaria mosquito Anopheles gambiae.</title>
        <authorList>
            <person name="Holt R.A."/>
            <person name="Subramanian G.M."/>
            <person name="Halpern A."/>
            <person name="Sutton G.G."/>
            <person name="Charlab R."/>
            <person name="Nusskern D.R."/>
            <person name="Wincker P."/>
            <person name="Clark A.G."/>
            <person name="Ribeiro J.M."/>
            <person name="Wides R."/>
            <person name="Salzberg S.L."/>
            <person name="Loftus B."/>
            <person name="Yandell M."/>
            <person name="Majoros W.H."/>
            <person name="Rusch D.B."/>
            <person name="Lai Z."/>
            <person name="Kraft C.L."/>
            <person name="Abril J.F."/>
            <person name="Anthouard V."/>
            <person name="Arensburger P."/>
            <person name="Atkinson P.W."/>
            <person name="Baden H."/>
            <person name="de Berardinis V."/>
            <person name="Baldwin D."/>
            <person name="Benes V."/>
            <person name="Biedler J."/>
            <person name="Blass C."/>
            <person name="Bolanos R."/>
            <person name="Boscus D."/>
            <person name="Barnstead M."/>
            <person name="Cai S."/>
            <person name="Center A."/>
            <person name="Chaturverdi K."/>
            <person name="Christophides G.K."/>
            <person name="Chrystal M.A."/>
            <person name="Clamp M."/>
            <person name="Cravchik A."/>
            <person name="Curwen V."/>
            <person name="Dana A."/>
            <person name="Delcher A."/>
            <person name="Dew I."/>
            <person name="Evans C.A."/>
            <person name="Flanigan M."/>
            <person name="Grundschober-Freimoser A."/>
            <person name="Friedli L."/>
            <person name="Gu Z."/>
            <person name="Guan P."/>
            <person name="Guigo R."/>
            <person name="Hillenmeyer M.E."/>
            <person name="Hladun S.L."/>
            <person name="Hogan J.R."/>
            <person name="Hong Y.S."/>
            <person name="Hoover J."/>
            <person name="Jaillon O."/>
            <person name="Ke Z."/>
            <person name="Kodira C."/>
            <person name="Kokoza E."/>
            <person name="Koutsos A."/>
            <person name="Letunic I."/>
            <person name="Levitsky A."/>
            <person name="Liang Y."/>
            <person name="Lin J.J."/>
            <person name="Lobo N.F."/>
            <person name="Lopez J.R."/>
            <person name="Malek J.A."/>
            <person name="McIntosh T.C."/>
            <person name="Meister S."/>
            <person name="Miller J."/>
            <person name="Mobarry C."/>
            <person name="Mongin E."/>
            <person name="Murphy S.D."/>
            <person name="O'Brochta D.A."/>
            <person name="Pfannkoch C."/>
            <person name="Qi R."/>
            <person name="Regier M.A."/>
            <person name="Remington K."/>
            <person name="Shao H."/>
            <person name="Sharakhova M.V."/>
            <person name="Sitter C.D."/>
            <person name="Shetty J."/>
            <person name="Smith T.J."/>
            <person name="Strong R."/>
            <person name="Sun J."/>
            <person name="Thomasova D."/>
            <person name="Ton L.Q."/>
            <person name="Topalis P."/>
            <person name="Tu Z."/>
            <person name="Unger M.F."/>
            <person name="Walenz B."/>
            <person name="Wang A."/>
            <person name="Wang J."/>
            <person name="Wang M."/>
            <person name="Wang X."/>
            <person name="Woodford K.J."/>
            <person name="Wortman J.R."/>
            <person name="Wu M."/>
            <person name="Yao A."/>
            <person name="Zdobnov E.M."/>
            <person name="Zhang H."/>
            <person name="Zhao Q."/>
            <person name="Zhao S."/>
            <person name="Zhu S.C."/>
            <person name="Zhimulev I."/>
            <person name="Coluzzi M."/>
            <person name="della Torre A."/>
            <person name="Roth C.W."/>
            <person name="Louis C."/>
            <person name="Kalush F."/>
            <person name="Mural R.J."/>
            <person name="Myers E.W."/>
            <person name="Adams M.D."/>
            <person name="Smith H.O."/>
            <person name="Broder S."/>
            <person name="Gardner M.J."/>
            <person name="Fraser C.M."/>
            <person name="Birney E."/>
            <person name="Bork P."/>
            <person name="Brey P.T."/>
            <person name="Venter J.C."/>
            <person name="Weissenbach J."/>
            <person name="Kafatos F.C."/>
            <person name="Collins F.H."/>
            <person name="Hoffman S.L."/>
        </authorList>
    </citation>
    <scope>NUCLEOTIDE SEQUENCE [LARGE SCALE GENOMIC DNA]</scope>
    <source>
        <strain evidence="1 2">PEST</strain>
    </source>
</reference>
<dbReference type="EnsemblMetazoa" id="AGAP029884-RA">
    <property type="protein sequence ID" value="AGAP029884-PA"/>
    <property type="gene ID" value="AGAP029884"/>
</dbReference>
<evidence type="ECO:0000313" key="2">
    <source>
        <dbReference type="Proteomes" id="UP000007062"/>
    </source>
</evidence>
<reference evidence="1" key="3">
    <citation type="submission" date="2022-10" db="UniProtKB">
        <authorList>
            <consortium name="EnsemblMetazoa"/>
        </authorList>
    </citation>
    <scope>IDENTIFICATION</scope>
    <source>
        <strain evidence="1">PEST</strain>
    </source>
</reference>
<protein>
    <submittedName>
        <fullName evidence="1">Uncharacterized protein</fullName>
    </submittedName>
</protein>
<keyword evidence="2" id="KW-1185">Reference proteome</keyword>